<reference evidence="1" key="2">
    <citation type="submission" date="2020-09" db="EMBL/GenBank/DDBJ databases">
        <authorList>
            <person name="Sun Q."/>
            <person name="Zhou Y."/>
        </authorList>
    </citation>
    <scope>NUCLEOTIDE SEQUENCE</scope>
    <source>
        <strain evidence="1">CGMCC 1.15493</strain>
    </source>
</reference>
<organism evidence="1 2">
    <name type="scientific">Aureimonas glaciei</name>
    <dbReference type="NCBI Taxonomy" id="1776957"/>
    <lineage>
        <taxon>Bacteria</taxon>
        <taxon>Pseudomonadati</taxon>
        <taxon>Pseudomonadota</taxon>
        <taxon>Alphaproteobacteria</taxon>
        <taxon>Hyphomicrobiales</taxon>
        <taxon>Aurantimonadaceae</taxon>
        <taxon>Aureimonas</taxon>
    </lineage>
</organism>
<comment type="caution">
    <text evidence="1">The sequence shown here is derived from an EMBL/GenBank/DDBJ whole genome shotgun (WGS) entry which is preliminary data.</text>
</comment>
<dbReference type="RefSeq" id="WP_188854146.1">
    <property type="nucleotide sequence ID" value="NZ_BMJJ01000010.1"/>
</dbReference>
<name>A0A916Y5J5_9HYPH</name>
<keyword evidence="2" id="KW-1185">Reference proteome</keyword>
<proteinExistence type="predicted"/>
<evidence type="ECO:0000313" key="1">
    <source>
        <dbReference type="EMBL" id="GGD31540.1"/>
    </source>
</evidence>
<sequence length="112" mass="12868">MAEILQSLMADLTIMPDARLVDMRKRSKEFPGVDPAKLAWSMMVRRQLLQHDVRTYRRMSKRILKPLIVEADAPTLACMSMAIVKHNAIRHVSPDQCRQLLLAACARKKRKS</sequence>
<accession>A0A916Y5J5</accession>
<dbReference type="AlphaFoldDB" id="A0A916Y5J5"/>
<reference evidence="1" key="1">
    <citation type="journal article" date="2014" name="Int. J. Syst. Evol. Microbiol.">
        <title>Complete genome sequence of Corynebacterium casei LMG S-19264T (=DSM 44701T), isolated from a smear-ripened cheese.</title>
        <authorList>
            <consortium name="US DOE Joint Genome Institute (JGI-PGF)"/>
            <person name="Walter F."/>
            <person name="Albersmeier A."/>
            <person name="Kalinowski J."/>
            <person name="Ruckert C."/>
        </authorList>
    </citation>
    <scope>NUCLEOTIDE SEQUENCE</scope>
    <source>
        <strain evidence="1">CGMCC 1.15493</strain>
    </source>
</reference>
<gene>
    <name evidence="1" type="ORF">GCM10011335_38220</name>
</gene>
<dbReference type="EMBL" id="BMJJ01000010">
    <property type="protein sequence ID" value="GGD31540.1"/>
    <property type="molecule type" value="Genomic_DNA"/>
</dbReference>
<evidence type="ECO:0000313" key="2">
    <source>
        <dbReference type="Proteomes" id="UP000613160"/>
    </source>
</evidence>
<dbReference type="Proteomes" id="UP000613160">
    <property type="component" value="Unassembled WGS sequence"/>
</dbReference>
<protein>
    <submittedName>
        <fullName evidence="1">Uncharacterized protein</fullName>
    </submittedName>
</protein>